<accession>A0ABS7QV43</accession>
<dbReference type="PANTHER" id="PTHR36439">
    <property type="entry name" value="BLL4334 PROTEIN"/>
    <property type="match status" value="1"/>
</dbReference>
<dbReference type="RefSeq" id="WP_222979828.1">
    <property type="nucleotide sequence ID" value="NZ_JAINVZ010000014.1"/>
</dbReference>
<sequence>MTTYVALLRGINLGANNRLPMARLREMLTAMDASDVRTLLQSGNAVFEHVGTDPDGLAAALTSRLADEAGLTVPCVVRELADLRRVVLGNPFAGTDFDPAQLVVVFLSALPDTKRLNEIDRDRFAPDEFSVGEREIYVHCPTGLARSKLPIALSDKRLGVVATARNWNTVTKLALMADN</sequence>
<reference evidence="1 2" key="1">
    <citation type="submission" date="2021-08" db="EMBL/GenBank/DDBJ databases">
        <title>Streptomyces sp. PTM05 isolated from lichen.</title>
        <authorList>
            <person name="Somphong A."/>
            <person name="Phongsopitanun W."/>
            <person name="Tanasupawat S."/>
        </authorList>
    </citation>
    <scope>NUCLEOTIDE SEQUENCE [LARGE SCALE GENOMIC DNA]</scope>
    <source>
        <strain evidence="1 2">Ptm05</strain>
    </source>
</reference>
<dbReference type="SUPFAM" id="SSF160379">
    <property type="entry name" value="SP0830-like"/>
    <property type="match status" value="1"/>
</dbReference>
<comment type="caution">
    <text evidence="1">The sequence shown here is derived from an EMBL/GenBank/DDBJ whole genome shotgun (WGS) entry which is preliminary data.</text>
</comment>
<protein>
    <submittedName>
        <fullName evidence="1">DUF1697 domain-containing protein</fullName>
    </submittedName>
</protein>
<name>A0ABS7QV43_9ACTN</name>
<dbReference type="EMBL" id="JAINVZ010000014">
    <property type="protein sequence ID" value="MBY8887064.1"/>
    <property type="molecule type" value="Genomic_DNA"/>
</dbReference>
<evidence type="ECO:0000313" key="2">
    <source>
        <dbReference type="Proteomes" id="UP001198565"/>
    </source>
</evidence>
<dbReference type="Gene3D" id="3.30.70.1280">
    <property type="entry name" value="SP0830-like domains"/>
    <property type="match status" value="1"/>
</dbReference>
<dbReference type="PIRSF" id="PIRSF008502">
    <property type="entry name" value="UCP008502"/>
    <property type="match status" value="1"/>
</dbReference>
<organism evidence="1 2">
    <name type="scientific">Streptantibioticus parmotrematis</name>
    <dbReference type="NCBI Taxonomy" id="2873249"/>
    <lineage>
        <taxon>Bacteria</taxon>
        <taxon>Bacillati</taxon>
        <taxon>Actinomycetota</taxon>
        <taxon>Actinomycetes</taxon>
        <taxon>Kitasatosporales</taxon>
        <taxon>Streptomycetaceae</taxon>
        <taxon>Streptantibioticus</taxon>
    </lineage>
</organism>
<keyword evidence="2" id="KW-1185">Reference proteome</keyword>
<dbReference type="Proteomes" id="UP001198565">
    <property type="component" value="Unassembled WGS sequence"/>
</dbReference>
<proteinExistence type="predicted"/>
<gene>
    <name evidence="1" type="ORF">K7472_19755</name>
</gene>
<dbReference type="InterPro" id="IPR012545">
    <property type="entry name" value="DUF1697"/>
</dbReference>
<dbReference type="PANTHER" id="PTHR36439:SF1">
    <property type="entry name" value="DUF1697 DOMAIN-CONTAINING PROTEIN"/>
    <property type="match status" value="1"/>
</dbReference>
<evidence type="ECO:0000313" key="1">
    <source>
        <dbReference type="EMBL" id="MBY8887064.1"/>
    </source>
</evidence>
<dbReference type="Pfam" id="PF08002">
    <property type="entry name" value="DUF1697"/>
    <property type="match status" value="1"/>
</dbReference>